<organism evidence="4">
    <name type="scientific">bioreactor metagenome</name>
    <dbReference type="NCBI Taxonomy" id="1076179"/>
    <lineage>
        <taxon>unclassified sequences</taxon>
        <taxon>metagenomes</taxon>
        <taxon>ecological metagenomes</taxon>
    </lineage>
</organism>
<dbReference type="InterPro" id="IPR011013">
    <property type="entry name" value="Gal_mutarotase_sf_dom"/>
</dbReference>
<evidence type="ECO:0000259" key="2">
    <source>
        <dbReference type="Pfam" id="PF01055"/>
    </source>
</evidence>
<dbReference type="SUPFAM" id="SSF51445">
    <property type="entry name" value="(Trans)glycosidases"/>
    <property type="match status" value="1"/>
</dbReference>
<dbReference type="NCBIfam" id="NF007746">
    <property type="entry name" value="PRK10426.1"/>
    <property type="match status" value="1"/>
</dbReference>
<dbReference type="SUPFAM" id="SSF51011">
    <property type="entry name" value="Glycosyl hydrolase domain"/>
    <property type="match status" value="1"/>
</dbReference>
<sequence>MISFSKQNGRLSVFYNQLKILEHSDSCPLITLKQGKETVDMYRGNYFIKDETITTLPLGSYLLSESYSEGRGVSTLTFSAGQTSFSLELSERDGRLHLRCSPLPAPYNRLILRLFATEQECVWGCGEQFSHFNLRGKNYPLWTQEQGVGRNKQTEITRTADRLDRAGGDYHTTFYPQPTFVSSRCYFVHADTYGYADFDFSNPGCHQLEFWDVPAGIVISVKPTLLEVVQDISRLLGRQQYLPSWVYDGIILGMQGGTQTCLEKLRRVQASSMKVAALWLQDWEGEKYTSFGKRLRWNWQWDRQLYPGLDREIVRLREEGVRVLGYINPYVLVDHPLYEEALRLDLLGKREDGSVYLVDFGEFDAAIVDFTKGEAVAWYKEVIKRELIGFGLSGWMADFGEYLPTDVVLAGGKDAMLEHNRWPGYWAEVNKAAIEESGKSDEILFFMRAGCVQSLASCPMMWAGDQNVDWSEDDGLPSVLTATLSLAMSGMGLNHSDIGGYTTLYGMKRSKELLIRWAEQAAFSPLMRTHEGNRPKDNWQFDSDQETIEAIARMTDVHVQLKPYLMHLVAENADQGIPVIRPIFLHYELESFMSVKDSYLLGRDLLVAPVLEAGANSVVVTLPDDEWVHLFTKVEYRGGRHCIEAPLLRPAVFYRKQSSFASLFSSIQ</sequence>
<comment type="similarity">
    <text evidence="1">Belongs to the glycosyl hydrolase 31 family.</text>
</comment>
<dbReference type="SUPFAM" id="SSF74650">
    <property type="entry name" value="Galactose mutarotase-like"/>
    <property type="match status" value="1"/>
</dbReference>
<protein>
    <submittedName>
        <fullName evidence="4">Sulfoquinovosidase</fullName>
        <ecNumber evidence="4">3.2.1.199</ecNumber>
    </submittedName>
</protein>
<reference evidence="4" key="1">
    <citation type="submission" date="2019-08" db="EMBL/GenBank/DDBJ databases">
        <authorList>
            <person name="Kucharzyk K."/>
            <person name="Murdoch R.W."/>
            <person name="Higgins S."/>
            <person name="Loffler F."/>
        </authorList>
    </citation>
    <scope>NUCLEOTIDE SEQUENCE</scope>
</reference>
<dbReference type="Pfam" id="PF21365">
    <property type="entry name" value="Glyco_hydro_31_3rd"/>
    <property type="match status" value="1"/>
</dbReference>
<feature type="domain" description="Glycosyl hydrolase family 31 C-terminal" evidence="3">
    <location>
        <begin position="576"/>
        <end position="656"/>
    </location>
</feature>
<dbReference type="Gene3D" id="3.20.20.80">
    <property type="entry name" value="Glycosidases"/>
    <property type="match status" value="1"/>
</dbReference>
<dbReference type="GO" id="GO:0005975">
    <property type="term" value="P:carbohydrate metabolic process"/>
    <property type="evidence" value="ECO:0007669"/>
    <property type="project" value="InterPro"/>
</dbReference>
<proteinExistence type="inferred from homology"/>
<gene>
    <name evidence="4" type="primary">yihQ_1</name>
    <name evidence="4" type="ORF">SDC9_42341</name>
</gene>
<dbReference type="InterPro" id="IPR013780">
    <property type="entry name" value="Glyco_hydro_b"/>
</dbReference>
<dbReference type="InterPro" id="IPR017853">
    <property type="entry name" value="GH"/>
</dbReference>
<dbReference type="AlphaFoldDB" id="A0A644VXX4"/>
<dbReference type="EC" id="3.2.1.199" evidence="4"/>
<comment type="caution">
    <text evidence="4">The sequence shown here is derived from an EMBL/GenBank/DDBJ whole genome shotgun (WGS) entry which is preliminary data.</text>
</comment>
<dbReference type="InterPro" id="IPR048395">
    <property type="entry name" value="Glyco_hydro_31_C"/>
</dbReference>
<evidence type="ECO:0000313" key="4">
    <source>
        <dbReference type="EMBL" id="MPL96166.1"/>
    </source>
</evidence>
<dbReference type="Pfam" id="PF01055">
    <property type="entry name" value="Glyco_hydro_31_2nd"/>
    <property type="match status" value="1"/>
</dbReference>
<dbReference type="InterPro" id="IPR044112">
    <property type="entry name" value="YihQ_TIM-like"/>
</dbReference>
<keyword evidence="4" id="KW-0378">Hydrolase</keyword>
<dbReference type="EMBL" id="VSSQ01000498">
    <property type="protein sequence ID" value="MPL96166.1"/>
    <property type="molecule type" value="Genomic_DNA"/>
</dbReference>
<dbReference type="CDD" id="cd14752">
    <property type="entry name" value="GH31_N"/>
    <property type="match status" value="1"/>
</dbReference>
<dbReference type="InterPro" id="IPR000322">
    <property type="entry name" value="Glyco_hydro_31_TIM"/>
</dbReference>
<dbReference type="CDD" id="cd06594">
    <property type="entry name" value="GH31_glucosidase_YihQ"/>
    <property type="match status" value="1"/>
</dbReference>
<dbReference type="InterPro" id="IPR052990">
    <property type="entry name" value="Sulfoquinovosidase_GH31"/>
</dbReference>
<dbReference type="PANTHER" id="PTHR46959:SF2">
    <property type="entry name" value="SULFOQUINOVOSIDASE"/>
    <property type="match status" value="1"/>
</dbReference>
<dbReference type="PANTHER" id="PTHR46959">
    <property type="entry name" value="SULFOQUINOVOSIDASE"/>
    <property type="match status" value="1"/>
</dbReference>
<dbReference type="Gene3D" id="2.60.40.1760">
    <property type="entry name" value="glycosyl hydrolase (family 31)"/>
    <property type="match status" value="1"/>
</dbReference>
<name>A0A644VXX4_9ZZZZ</name>
<evidence type="ECO:0000256" key="1">
    <source>
        <dbReference type="ARBA" id="ARBA00007806"/>
    </source>
</evidence>
<dbReference type="GO" id="GO:0030246">
    <property type="term" value="F:carbohydrate binding"/>
    <property type="evidence" value="ECO:0007669"/>
    <property type="project" value="InterPro"/>
</dbReference>
<feature type="domain" description="Glycoside hydrolase family 31 TIM barrel" evidence="2">
    <location>
        <begin position="259"/>
        <end position="567"/>
    </location>
</feature>
<keyword evidence="4" id="KW-0326">Glycosidase</keyword>
<accession>A0A644VXX4</accession>
<dbReference type="Gene3D" id="2.60.40.1180">
    <property type="entry name" value="Golgi alpha-mannosidase II"/>
    <property type="match status" value="1"/>
</dbReference>
<dbReference type="GO" id="GO:0004553">
    <property type="term" value="F:hydrolase activity, hydrolyzing O-glycosyl compounds"/>
    <property type="evidence" value="ECO:0007669"/>
    <property type="project" value="InterPro"/>
</dbReference>
<evidence type="ECO:0000259" key="3">
    <source>
        <dbReference type="Pfam" id="PF21365"/>
    </source>
</evidence>